<name>A0ABQ6K3T7_9MICO</name>
<reference evidence="2" key="1">
    <citation type="journal article" date="2019" name="Int. J. Syst. Evol. Microbiol.">
        <title>The Global Catalogue of Microorganisms (GCM) 10K type strain sequencing project: providing services to taxonomists for standard genome sequencing and annotation.</title>
        <authorList>
            <consortium name="The Broad Institute Genomics Platform"/>
            <consortium name="The Broad Institute Genome Sequencing Center for Infectious Disease"/>
            <person name="Wu L."/>
            <person name="Ma J."/>
        </authorList>
    </citation>
    <scope>NUCLEOTIDE SEQUENCE [LARGE SCALE GENOMIC DNA]</scope>
    <source>
        <strain evidence="2">NBRC 108894</strain>
    </source>
</reference>
<protein>
    <recommendedName>
        <fullName evidence="3">DUF2064 domain-containing protein</fullName>
    </recommendedName>
</protein>
<dbReference type="Pfam" id="PF09837">
    <property type="entry name" value="DUF2064"/>
    <property type="match status" value="1"/>
</dbReference>
<dbReference type="EMBL" id="BSVB01000001">
    <property type="protein sequence ID" value="GMA94627.1"/>
    <property type="molecule type" value="Genomic_DNA"/>
</dbReference>
<dbReference type="Proteomes" id="UP001157034">
    <property type="component" value="Unassembled WGS sequence"/>
</dbReference>
<accession>A0ABQ6K3T7</accession>
<dbReference type="InterPro" id="IPR018641">
    <property type="entry name" value="Trfase_1_rSAM/seldom-assoc"/>
</dbReference>
<dbReference type="InterPro" id="IPR029044">
    <property type="entry name" value="Nucleotide-diphossugar_trans"/>
</dbReference>
<evidence type="ECO:0000313" key="1">
    <source>
        <dbReference type="EMBL" id="GMA94627.1"/>
    </source>
</evidence>
<evidence type="ECO:0008006" key="3">
    <source>
        <dbReference type="Google" id="ProtNLM"/>
    </source>
</evidence>
<dbReference type="SUPFAM" id="SSF53448">
    <property type="entry name" value="Nucleotide-diphospho-sugar transferases"/>
    <property type="match status" value="1"/>
</dbReference>
<dbReference type="Gene3D" id="3.90.550.10">
    <property type="entry name" value="Spore Coat Polysaccharide Biosynthesis Protein SpsA, Chain A"/>
    <property type="match status" value="1"/>
</dbReference>
<dbReference type="PANTHER" id="PTHR36529">
    <property type="entry name" value="SLL1095 PROTEIN"/>
    <property type="match status" value="1"/>
</dbReference>
<dbReference type="PANTHER" id="PTHR36529:SF1">
    <property type="entry name" value="GLYCOSYLTRANSFERASE"/>
    <property type="match status" value="1"/>
</dbReference>
<sequence>MVLVGMDTPQLGPAIRPVLRPWPDDVDAWFGPALDGGFWALGVRRPDGSLVRGIPMSRNDTGERTVGRLRSAGLRVRPLPTLSDIDGIADLVAVARAIPASRTAAAFAAAARSAAPAAS</sequence>
<keyword evidence="2" id="KW-1185">Reference proteome</keyword>
<organism evidence="1 2">
    <name type="scientific">Pseudolysinimonas kribbensis</name>
    <dbReference type="NCBI Taxonomy" id="433641"/>
    <lineage>
        <taxon>Bacteria</taxon>
        <taxon>Bacillati</taxon>
        <taxon>Actinomycetota</taxon>
        <taxon>Actinomycetes</taxon>
        <taxon>Micrococcales</taxon>
        <taxon>Microbacteriaceae</taxon>
        <taxon>Pseudolysinimonas</taxon>
    </lineage>
</organism>
<evidence type="ECO:0000313" key="2">
    <source>
        <dbReference type="Proteomes" id="UP001157034"/>
    </source>
</evidence>
<proteinExistence type="predicted"/>
<comment type="caution">
    <text evidence="1">The sequence shown here is derived from an EMBL/GenBank/DDBJ whole genome shotgun (WGS) entry which is preliminary data.</text>
</comment>
<gene>
    <name evidence="1" type="ORF">GCM10025881_14510</name>
</gene>